<dbReference type="GO" id="GO:0006935">
    <property type="term" value="P:chemotaxis"/>
    <property type="evidence" value="ECO:0007669"/>
    <property type="project" value="TreeGrafter"/>
</dbReference>
<dbReference type="PANTHER" id="PTHR43531">
    <property type="entry name" value="PROTEIN ICFG"/>
    <property type="match status" value="1"/>
</dbReference>
<keyword evidence="9" id="KW-1185">Reference proteome</keyword>
<dbReference type="CDD" id="cd06225">
    <property type="entry name" value="HAMP"/>
    <property type="match status" value="1"/>
</dbReference>
<accession>A0A1G7S9J7</accession>
<keyword evidence="4" id="KW-0807">Transducer</keyword>
<reference evidence="8 9" key="1">
    <citation type="submission" date="2016-10" db="EMBL/GenBank/DDBJ databases">
        <authorList>
            <person name="de Groot N.N."/>
        </authorList>
    </citation>
    <scope>NUCLEOTIDE SEQUENCE [LARGE SCALE GENOMIC DNA]</scope>
    <source>
        <strain evidence="8 9">CGMCC 1.10267</strain>
    </source>
</reference>
<evidence type="ECO:0000256" key="5">
    <source>
        <dbReference type="SAM" id="Phobius"/>
    </source>
</evidence>
<evidence type="ECO:0000259" key="6">
    <source>
        <dbReference type="PROSITE" id="PS50111"/>
    </source>
</evidence>
<feature type="transmembrane region" description="Helical" evidence="5">
    <location>
        <begin position="206"/>
        <end position="230"/>
    </location>
</feature>
<organism evidence="8 9">
    <name type="scientific">Pelagibacterium luteolum</name>
    <dbReference type="NCBI Taxonomy" id="440168"/>
    <lineage>
        <taxon>Bacteria</taxon>
        <taxon>Pseudomonadati</taxon>
        <taxon>Pseudomonadota</taxon>
        <taxon>Alphaproteobacteria</taxon>
        <taxon>Hyphomicrobiales</taxon>
        <taxon>Devosiaceae</taxon>
        <taxon>Pelagibacterium</taxon>
    </lineage>
</organism>
<feature type="domain" description="HAMP" evidence="7">
    <location>
        <begin position="344"/>
        <end position="396"/>
    </location>
</feature>
<evidence type="ECO:0000313" key="9">
    <source>
        <dbReference type="Proteomes" id="UP000199495"/>
    </source>
</evidence>
<comment type="similarity">
    <text evidence="3">Belongs to the methyl-accepting chemotaxis (MCP) protein family.</text>
</comment>
<dbReference type="InterPro" id="IPR003660">
    <property type="entry name" value="HAMP_dom"/>
</dbReference>
<dbReference type="PANTHER" id="PTHR43531:SF14">
    <property type="entry name" value="METHYL-ACCEPTING CHEMOTAXIS PROTEIN I-RELATED"/>
    <property type="match status" value="1"/>
</dbReference>
<feature type="transmembrane region" description="Helical" evidence="5">
    <location>
        <begin position="12"/>
        <end position="39"/>
    </location>
</feature>
<dbReference type="GO" id="GO:0004888">
    <property type="term" value="F:transmembrane signaling receptor activity"/>
    <property type="evidence" value="ECO:0007669"/>
    <property type="project" value="TreeGrafter"/>
</dbReference>
<keyword evidence="5" id="KW-1133">Transmembrane helix</keyword>
<keyword evidence="5" id="KW-0812">Transmembrane</keyword>
<comment type="subcellular location">
    <subcellularLocation>
        <location evidence="1">Membrane</location>
    </subcellularLocation>
</comment>
<dbReference type="Gene3D" id="1.10.287.950">
    <property type="entry name" value="Methyl-accepting chemotaxis protein"/>
    <property type="match status" value="1"/>
</dbReference>
<keyword evidence="5" id="KW-0472">Membrane</keyword>
<dbReference type="InterPro" id="IPR051310">
    <property type="entry name" value="MCP_chemotaxis"/>
</dbReference>
<dbReference type="GO" id="GO:0005886">
    <property type="term" value="C:plasma membrane"/>
    <property type="evidence" value="ECO:0007669"/>
    <property type="project" value="TreeGrafter"/>
</dbReference>
<dbReference type="AlphaFoldDB" id="A0A1G7S9J7"/>
<evidence type="ECO:0000313" key="8">
    <source>
        <dbReference type="EMBL" id="SDG19678.1"/>
    </source>
</evidence>
<evidence type="ECO:0000256" key="1">
    <source>
        <dbReference type="ARBA" id="ARBA00004370"/>
    </source>
</evidence>
<dbReference type="GO" id="GO:0007165">
    <property type="term" value="P:signal transduction"/>
    <property type="evidence" value="ECO:0007669"/>
    <property type="project" value="UniProtKB-KW"/>
</dbReference>
<sequence length="697" mass="73519">MKGIANKVLGRLSMTTTIAAMVVAAVVLSVGAVVMAVYINLSANSDNVAYATQQSNIRTAATILGGMGGIQVEWDEATGDVAGIGTWVMPRFYNNEVMNSVARVTGETAAIFAWNAETAQFEQVTGSLVDAEGNTMALDPIPANGAIHTAMLEQGAVYTETDFNGQHYYSVYQPITYLSGTDVLGLLYVGVTQDAITAVVSDTMGLLLIVAGVAIVVMCLLSVLVARLIARPIPVLSTAMGKIAQDQFDVEVPYTDRSNEVGEMARAVEVFRENGQKVAQMTEAEAARIIADADARRAMMGELQAAFGEVVDAAIAGDFSRRVDANFADAELNGLAGSVNDLVGTVDRGLKETGTVLAALAETDLTLRVEGDYQGAFAQLKSDTNAVAEKLSDIVLELRGTSRTLKTATGEILSGANDLSERTTRQAATIEETSAAMEQLANTVMENARRAQDASKTAASVTQSAEEGGQVMDAATSAMERITTSSAKVSDIIKMIDDIAFQTNLLALNASVEAARAGDAGKGFAVVAVEVRRLAQSAASASSEVKALIEQSANEVDGGSKLVAQAAEKLVAMLEAARTNTKQMEKIASESREQASSIEEVNAAVRLMDEMTQHNAALVEETNAAIAQTEEQATALDRIVEIFRIDRATAIGQSPARSQAERTARSDARGLQQKVRNAAGAYLSHGNAAVDTEWSEF</sequence>
<dbReference type="SMART" id="SM00304">
    <property type="entry name" value="HAMP"/>
    <property type="match status" value="2"/>
</dbReference>
<dbReference type="InterPro" id="IPR033462">
    <property type="entry name" value="Cache_3-Cache_2"/>
</dbReference>
<dbReference type="RefSeq" id="WP_244504915.1">
    <property type="nucleotide sequence ID" value="NZ_FNCS01000001.1"/>
</dbReference>
<dbReference type="PROSITE" id="PS50111">
    <property type="entry name" value="CHEMOTAXIS_TRANSDUC_2"/>
    <property type="match status" value="1"/>
</dbReference>
<dbReference type="InterPro" id="IPR004089">
    <property type="entry name" value="MCPsignal_dom"/>
</dbReference>
<dbReference type="PROSITE" id="PS50885">
    <property type="entry name" value="HAMP"/>
    <property type="match status" value="2"/>
</dbReference>
<evidence type="ECO:0000259" key="7">
    <source>
        <dbReference type="PROSITE" id="PS50885"/>
    </source>
</evidence>
<evidence type="ECO:0000256" key="4">
    <source>
        <dbReference type="PROSITE-ProRule" id="PRU00284"/>
    </source>
</evidence>
<keyword evidence="2" id="KW-0488">Methylation</keyword>
<dbReference type="Pfam" id="PF00672">
    <property type="entry name" value="HAMP"/>
    <property type="match status" value="1"/>
</dbReference>
<dbReference type="FunFam" id="1.10.287.950:FF:000001">
    <property type="entry name" value="Methyl-accepting chemotaxis sensory transducer"/>
    <property type="match status" value="1"/>
</dbReference>
<feature type="domain" description="HAMP" evidence="7">
    <location>
        <begin position="227"/>
        <end position="280"/>
    </location>
</feature>
<name>A0A1G7S9J7_9HYPH</name>
<dbReference type="SMART" id="SM00283">
    <property type="entry name" value="MA"/>
    <property type="match status" value="1"/>
</dbReference>
<proteinExistence type="inferred from homology"/>
<dbReference type="Proteomes" id="UP000199495">
    <property type="component" value="Unassembled WGS sequence"/>
</dbReference>
<evidence type="ECO:0000256" key="3">
    <source>
        <dbReference type="ARBA" id="ARBA00029447"/>
    </source>
</evidence>
<gene>
    <name evidence="8" type="ORF">SAMN04487974_101380</name>
</gene>
<dbReference type="EMBL" id="FNCS01000001">
    <property type="protein sequence ID" value="SDG19678.1"/>
    <property type="molecule type" value="Genomic_DNA"/>
</dbReference>
<dbReference type="Pfam" id="PF17201">
    <property type="entry name" value="Cache_3-Cache_2"/>
    <property type="match status" value="1"/>
</dbReference>
<dbReference type="SUPFAM" id="SSF158472">
    <property type="entry name" value="HAMP domain-like"/>
    <property type="match status" value="1"/>
</dbReference>
<feature type="domain" description="Methyl-accepting transducer" evidence="6">
    <location>
        <begin position="401"/>
        <end position="630"/>
    </location>
</feature>
<dbReference type="Gene3D" id="6.10.340.10">
    <property type="match status" value="1"/>
</dbReference>
<protein>
    <submittedName>
        <fullName evidence="8">Methyl-accepting chemotaxis protein</fullName>
    </submittedName>
</protein>
<evidence type="ECO:0000256" key="2">
    <source>
        <dbReference type="ARBA" id="ARBA00022481"/>
    </source>
</evidence>
<dbReference type="Pfam" id="PF00015">
    <property type="entry name" value="MCPsignal"/>
    <property type="match status" value="1"/>
</dbReference>
<dbReference type="SUPFAM" id="SSF58104">
    <property type="entry name" value="Methyl-accepting chemotaxis protein (MCP) signaling domain"/>
    <property type="match status" value="1"/>
</dbReference>
<dbReference type="STRING" id="440168.SAMN04487974_101380"/>